<keyword evidence="2" id="KW-1185">Reference proteome</keyword>
<dbReference type="EnsemblMetazoa" id="GAUT051427-RA">
    <property type="protein sequence ID" value="GAUT051427-PA"/>
    <property type="gene ID" value="GAUT051427"/>
</dbReference>
<sequence length="103" mass="11766">MANKGKQKKPMTTNSEWSSRRYDGLKRLNSEYLDLPGHTKTRKIVNTSILNLEPKWLLVIEVLYEGSQNFRIILVSMRAIKVSCYTWAVCAGLAYGSFSPKSH</sequence>
<dbReference type="VEuPathDB" id="VectorBase:GAUT051427"/>
<reference evidence="1" key="1">
    <citation type="submission" date="2020-05" db="UniProtKB">
        <authorList>
            <consortium name="EnsemblMetazoa"/>
        </authorList>
    </citation>
    <scope>IDENTIFICATION</scope>
    <source>
        <strain evidence="1">TTRI</strain>
    </source>
</reference>
<dbReference type="AlphaFoldDB" id="A0A1A9VY56"/>
<protein>
    <submittedName>
        <fullName evidence="1">Uncharacterized protein</fullName>
    </submittedName>
</protein>
<name>A0A1A9VY56_GLOAU</name>
<organism evidence="1 2">
    <name type="scientific">Glossina austeni</name>
    <name type="common">Savannah tsetse fly</name>
    <dbReference type="NCBI Taxonomy" id="7395"/>
    <lineage>
        <taxon>Eukaryota</taxon>
        <taxon>Metazoa</taxon>
        <taxon>Ecdysozoa</taxon>
        <taxon>Arthropoda</taxon>
        <taxon>Hexapoda</taxon>
        <taxon>Insecta</taxon>
        <taxon>Pterygota</taxon>
        <taxon>Neoptera</taxon>
        <taxon>Endopterygota</taxon>
        <taxon>Diptera</taxon>
        <taxon>Brachycera</taxon>
        <taxon>Muscomorpha</taxon>
        <taxon>Hippoboscoidea</taxon>
        <taxon>Glossinidae</taxon>
        <taxon>Glossina</taxon>
    </lineage>
</organism>
<accession>A0A1A9VY56</accession>
<dbReference type="Proteomes" id="UP000078200">
    <property type="component" value="Unassembled WGS sequence"/>
</dbReference>
<proteinExistence type="predicted"/>
<evidence type="ECO:0000313" key="1">
    <source>
        <dbReference type="EnsemblMetazoa" id="GAUT051427-PA"/>
    </source>
</evidence>
<evidence type="ECO:0000313" key="2">
    <source>
        <dbReference type="Proteomes" id="UP000078200"/>
    </source>
</evidence>